<accession>A0A493T9M8</accession>
<reference evidence="3" key="1">
    <citation type="submission" date="2017-10" db="EMBL/GenBank/DDBJ databases">
        <title>A new Pekin duck reference genome.</title>
        <authorList>
            <person name="Hou Z.-C."/>
            <person name="Zhou Z.-K."/>
            <person name="Zhu F."/>
            <person name="Hou S.-S."/>
        </authorList>
    </citation>
    <scope>NUCLEOTIDE SEQUENCE [LARGE SCALE GENOMIC DNA]</scope>
</reference>
<feature type="compositionally biased region" description="Pro residues" evidence="1">
    <location>
        <begin position="116"/>
        <end position="137"/>
    </location>
</feature>
<protein>
    <submittedName>
        <fullName evidence="2">Uncharacterized protein</fullName>
    </submittedName>
</protein>
<dbReference type="OMA" id="FYSHTIH"/>
<feature type="region of interest" description="Disordered" evidence="1">
    <location>
        <begin position="1"/>
        <end position="168"/>
    </location>
</feature>
<proteinExistence type="predicted"/>
<dbReference type="AlphaFoldDB" id="A0A493T9M8"/>
<reference evidence="2" key="2">
    <citation type="submission" date="2025-08" db="UniProtKB">
        <authorList>
            <consortium name="Ensembl"/>
        </authorList>
    </citation>
    <scope>IDENTIFICATION</scope>
</reference>
<evidence type="ECO:0000256" key="1">
    <source>
        <dbReference type="SAM" id="MobiDB-lite"/>
    </source>
</evidence>
<dbReference type="Ensembl" id="ENSAPLT00000027567.1">
    <property type="protein sequence ID" value="ENSAPLP00000022599.1"/>
    <property type="gene ID" value="ENSAPLG00000019902.1"/>
</dbReference>
<feature type="compositionally biased region" description="Low complexity" evidence="1">
    <location>
        <begin position="84"/>
        <end position="115"/>
    </location>
</feature>
<evidence type="ECO:0000313" key="2">
    <source>
        <dbReference type="Ensembl" id="ENSAPLP00000022599.1"/>
    </source>
</evidence>
<dbReference type="Proteomes" id="UP000016666">
    <property type="component" value="Unassembled WGS sequence"/>
</dbReference>
<sequence>MRLLPPGSPSTHTHPKPHCTPQNPSIHPKTHSLTPKPIHSPQNPSIHPQNPPIPCGYRQSLAFAPKALHSTQKSSVLPQKPFCSPQKSSPKTSPFTPTSFNTKLTHFTPKPLHIPLMPPIPLNTPDPPHHPQTPPYPQYSQHPLMPPIPLNPPQSPKPLHIPLQPPTP</sequence>
<keyword evidence="3" id="KW-1185">Reference proteome</keyword>
<feature type="compositionally biased region" description="Pro residues" evidence="1">
    <location>
        <begin position="144"/>
        <end position="156"/>
    </location>
</feature>
<evidence type="ECO:0000313" key="3">
    <source>
        <dbReference type="Proteomes" id="UP000016666"/>
    </source>
</evidence>
<organism evidence="2 3">
    <name type="scientific">Anas platyrhynchos platyrhynchos</name>
    <name type="common">Northern mallard</name>
    <dbReference type="NCBI Taxonomy" id="8840"/>
    <lineage>
        <taxon>Eukaryota</taxon>
        <taxon>Metazoa</taxon>
        <taxon>Chordata</taxon>
        <taxon>Craniata</taxon>
        <taxon>Vertebrata</taxon>
        <taxon>Euteleostomi</taxon>
        <taxon>Archelosauria</taxon>
        <taxon>Archosauria</taxon>
        <taxon>Dinosauria</taxon>
        <taxon>Saurischia</taxon>
        <taxon>Theropoda</taxon>
        <taxon>Coelurosauria</taxon>
        <taxon>Aves</taxon>
        <taxon>Neognathae</taxon>
        <taxon>Galloanserae</taxon>
        <taxon>Anseriformes</taxon>
        <taxon>Anatidae</taxon>
        <taxon>Anatinae</taxon>
        <taxon>Anas</taxon>
    </lineage>
</organism>
<reference evidence="2" key="3">
    <citation type="submission" date="2025-09" db="UniProtKB">
        <authorList>
            <consortium name="Ensembl"/>
        </authorList>
    </citation>
    <scope>IDENTIFICATION</scope>
</reference>
<name>A0A493T9M8_ANAPP</name>